<dbReference type="PANTHER" id="PTHR13531:SF8">
    <property type="entry name" value="TRANSMEMBRANE PROTEIN 80"/>
    <property type="match status" value="1"/>
</dbReference>
<feature type="non-terminal residue" evidence="8">
    <location>
        <position position="132"/>
    </location>
</feature>
<protein>
    <submittedName>
        <fullName evidence="8">TMM80 protein</fullName>
    </submittedName>
</protein>
<keyword evidence="9" id="KW-1185">Reference proteome</keyword>
<comment type="subcellular location">
    <subcellularLocation>
        <location evidence="1">Cell projection</location>
        <location evidence="1">Cilium</location>
    </subcellularLocation>
    <subcellularLocation>
        <location evidence="2">Membrane</location>
        <topology evidence="2">Multi-pass membrane protein</topology>
    </subcellularLocation>
</comment>
<comment type="caution">
    <text evidence="8">The sequence shown here is derived from an EMBL/GenBank/DDBJ whole genome shotgun (WGS) entry which is preliminary data.</text>
</comment>
<reference evidence="8 9" key="1">
    <citation type="submission" date="2019-09" db="EMBL/GenBank/DDBJ databases">
        <title>Bird 10,000 Genomes (B10K) Project - Family phase.</title>
        <authorList>
            <person name="Zhang G."/>
        </authorList>
    </citation>
    <scope>NUCLEOTIDE SEQUENCE [LARGE SCALE GENOMIC DNA]</scope>
    <source>
        <strain evidence="8">B10K-DU-001-16</strain>
        <tissue evidence="8">Muscle</tissue>
    </source>
</reference>
<feature type="transmembrane region" description="Helical" evidence="7">
    <location>
        <begin position="78"/>
        <end position="102"/>
    </location>
</feature>
<evidence type="ECO:0000256" key="2">
    <source>
        <dbReference type="ARBA" id="ARBA00004141"/>
    </source>
</evidence>
<dbReference type="OrthoDB" id="262535at2759"/>
<proteinExistence type="predicted"/>
<organism evidence="8 9">
    <name type="scientific">Bucco capensis</name>
    <name type="common">collared puffbird</name>
    <dbReference type="NCBI Taxonomy" id="135168"/>
    <lineage>
        <taxon>Eukaryota</taxon>
        <taxon>Metazoa</taxon>
        <taxon>Chordata</taxon>
        <taxon>Craniata</taxon>
        <taxon>Vertebrata</taxon>
        <taxon>Euteleostomi</taxon>
        <taxon>Archelosauria</taxon>
        <taxon>Archosauria</taxon>
        <taxon>Dinosauria</taxon>
        <taxon>Saurischia</taxon>
        <taxon>Theropoda</taxon>
        <taxon>Coelurosauria</taxon>
        <taxon>Aves</taxon>
        <taxon>Neognathae</taxon>
        <taxon>Neoaves</taxon>
        <taxon>Telluraves</taxon>
        <taxon>Coraciimorphae</taxon>
        <taxon>Piciformes</taxon>
        <taxon>Bucconidae</taxon>
        <taxon>Bucco</taxon>
    </lineage>
</organism>
<dbReference type="GO" id="GO:1905515">
    <property type="term" value="P:non-motile cilium assembly"/>
    <property type="evidence" value="ECO:0007669"/>
    <property type="project" value="TreeGrafter"/>
</dbReference>
<dbReference type="InterPro" id="IPR019184">
    <property type="entry name" value="Uncharacterised_TM-17"/>
</dbReference>
<sequence>SSSQLSSVPLQVLFWVNGIYYVCYFIASLAMIFCKSEVYSYPDGFLFSDLTLLFLMAILEALRLYLGARGNLTEAEAPLGISLVMTPGSVFLGVYFLLWQAYVLKADVVLNSVLLLLYGLEAVLKLKTIAAF</sequence>
<dbReference type="Pfam" id="PF09799">
    <property type="entry name" value="Transmemb_17"/>
    <property type="match status" value="1"/>
</dbReference>
<dbReference type="Proteomes" id="UP000534107">
    <property type="component" value="Unassembled WGS sequence"/>
</dbReference>
<keyword evidence="5 7" id="KW-0472">Membrane</keyword>
<dbReference type="GO" id="GO:0016020">
    <property type="term" value="C:membrane"/>
    <property type="evidence" value="ECO:0007669"/>
    <property type="project" value="UniProtKB-SubCell"/>
</dbReference>
<evidence type="ECO:0000256" key="1">
    <source>
        <dbReference type="ARBA" id="ARBA00004138"/>
    </source>
</evidence>
<evidence type="ECO:0000256" key="7">
    <source>
        <dbReference type="SAM" id="Phobius"/>
    </source>
</evidence>
<keyword evidence="4 7" id="KW-1133">Transmembrane helix</keyword>
<feature type="transmembrane region" description="Helical" evidence="7">
    <location>
        <begin position="12"/>
        <end position="33"/>
    </location>
</feature>
<gene>
    <name evidence="8" type="primary">Tmem80</name>
    <name evidence="8" type="ORF">BUCCAP_R03503</name>
</gene>
<evidence type="ECO:0000256" key="6">
    <source>
        <dbReference type="ARBA" id="ARBA00023273"/>
    </source>
</evidence>
<evidence type="ECO:0000256" key="5">
    <source>
        <dbReference type="ARBA" id="ARBA00023136"/>
    </source>
</evidence>
<accession>A0A7K9I5W5</accession>
<feature type="non-terminal residue" evidence="8">
    <location>
        <position position="1"/>
    </location>
</feature>
<keyword evidence="3 7" id="KW-0812">Transmembrane</keyword>
<dbReference type="GO" id="GO:0035869">
    <property type="term" value="C:ciliary transition zone"/>
    <property type="evidence" value="ECO:0007669"/>
    <property type="project" value="TreeGrafter"/>
</dbReference>
<dbReference type="AlphaFoldDB" id="A0A7K9I5W5"/>
<evidence type="ECO:0000313" key="8">
    <source>
        <dbReference type="EMBL" id="NXH20565.1"/>
    </source>
</evidence>
<dbReference type="PANTHER" id="PTHR13531">
    <property type="entry name" value="GEO07735P1-RELATED-RELATED"/>
    <property type="match status" value="1"/>
</dbReference>
<keyword evidence="6" id="KW-0966">Cell projection</keyword>
<evidence type="ECO:0000256" key="3">
    <source>
        <dbReference type="ARBA" id="ARBA00022692"/>
    </source>
</evidence>
<feature type="transmembrane region" description="Helical" evidence="7">
    <location>
        <begin position="45"/>
        <end position="66"/>
    </location>
</feature>
<evidence type="ECO:0000313" key="9">
    <source>
        <dbReference type="Proteomes" id="UP000534107"/>
    </source>
</evidence>
<dbReference type="EMBL" id="VWZO01018450">
    <property type="protein sequence ID" value="NXH20565.1"/>
    <property type="molecule type" value="Genomic_DNA"/>
</dbReference>
<name>A0A7K9I5W5_9PICI</name>
<evidence type="ECO:0000256" key="4">
    <source>
        <dbReference type="ARBA" id="ARBA00022989"/>
    </source>
</evidence>